<dbReference type="EMBL" id="BAAAPF010000016">
    <property type="protein sequence ID" value="GAA2112557.1"/>
    <property type="molecule type" value="Genomic_DNA"/>
</dbReference>
<proteinExistence type="predicted"/>
<evidence type="ECO:0000313" key="3">
    <source>
        <dbReference type="Proteomes" id="UP001500443"/>
    </source>
</evidence>
<keyword evidence="3" id="KW-1185">Reference proteome</keyword>
<evidence type="ECO:0000313" key="2">
    <source>
        <dbReference type="EMBL" id="GAA2112557.1"/>
    </source>
</evidence>
<evidence type="ECO:0000259" key="1">
    <source>
        <dbReference type="Pfam" id="PF21806"/>
    </source>
</evidence>
<accession>A0ABP5J6L0</accession>
<name>A0ABP5J6L0_9ACTN</name>
<organism evidence="2 3">
    <name type="scientific">Streptomyces synnematoformans</name>
    <dbReference type="NCBI Taxonomy" id="415721"/>
    <lineage>
        <taxon>Bacteria</taxon>
        <taxon>Bacillati</taxon>
        <taxon>Actinomycetota</taxon>
        <taxon>Actinomycetes</taxon>
        <taxon>Kitasatosporales</taxon>
        <taxon>Streptomycetaceae</taxon>
        <taxon>Streptomyces</taxon>
    </lineage>
</organism>
<feature type="domain" description="DUF6879" evidence="1">
    <location>
        <begin position="22"/>
        <end position="190"/>
    </location>
</feature>
<gene>
    <name evidence="2" type="ORF">GCM10009802_10720</name>
</gene>
<dbReference type="Proteomes" id="UP001500443">
    <property type="component" value="Unassembled WGS sequence"/>
</dbReference>
<sequence>MSSLLDGAESERMPLAPYYADFETHYWHSADLGFWKLERQQTFQEPGYDSWEAFARGDWAESLRLLEAGREELTQRHRKARQHGFMPRRIRVVEEPLTPYMQWELHALRVRAESGGPIHVIDADKVVTYESDGPLPEIYTLGSQVMYEAVYDEQGILEAARKYVDRDVILRCQSFIQELYQAGEPLLDWFEEHVAHLPPPLART</sequence>
<reference evidence="3" key="1">
    <citation type="journal article" date="2019" name="Int. J. Syst. Evol. Microbiol.">
        <title>The Global Catalogue of Microorganisms (GCM) 10K type strain sequencing project: providing services to taxonomists for standard genome sequencing and annotation.</title>
        <authorList>
            <consortium name="The Broad Institute Genomics Platform"/>
            <consortium name="The Broad Institute Genome Sequencing Center for Infectious Disease"/>
            <person name="Wu L."/>
            <person name="Ma J."/>
        </authorList>
    </citation>
    <scope>NUCLEOTIDE SEQUENCE [LARGE SCALE GENOMIC DNA]</scope>
    <source>
        <strain evidence="3">JCM 15481</strain>
    </source>
</reference>
<dbReference type="RefSeq" id="WP_344288394.1">
    <property type="nucleotide sequence ID" value="NZ_BAAAPF010000016.1"/>
</dbReference>
<protein>
    <recommendedName>
        <fullName evidence="1">DUF6879 domain-containing protein</fullName>
    </recommendedName>
</protein>
<dbReference type="Pfam" id="PF21806">
    <property type="entry name" value="DUF6879"/>
    <property type="match status" value="1"/>
</dbReference>
<comment type="caution">
    <text evidence="2">The sequence shown here is derived from an EMBL/GenBank/DDBJ whole genome shotgun (WGS) entry which is preliminary data.</text>
</comment>
<dbReference type="InterPro" id="IPR049244">
    <property type="entry name" value="DUF6879"/>
</dbReference>